<dbReference type="GO" id="GO:0009341">
    <property type="term" value="C:beta-galactosidase complex"/>
    <property type="evidence" value="ECO:0007669"/>
    <property type="project" value="InterPro"/>
</dbReference>
<evidence type="ECO:0000256" key="1">
    <source>
        <dbReference type="ARBA" id="ARBA00001412"/>
    </source>
</evidence>
<accession>A0A5J4PRL5</accession>
<dbReference type="InterPro" id="IPR013783">
    <property type="entry name" value="Ig-like_fold"/>
</dbReference>
<dbReference type="EC" id="3.2.1.23" evidence="2"/>
<dbReference type="Pfam" id="PF02929">
    <property type="entry name" value="Bgal_small_N"/>
    <property type="match status" value="1"/>
</dbReference>
<feature type="non-terminal residue" evidence="6">
    <location>
        <position position="1"/>
    </location>
</feature>
<dbReference type="SMART" id="SM01038">
    <property type="entry name" value="Bgal_small_N"/>
    <property type="match status" value="1"/>
</dbReference>
<organism evidence="6">
    <name type="scientific">termite gut metagenome</name>
    <dbReference type="NCBI Taxonomy" id="433724"/>
    <lineage>
        <taxon>unclassified sequences</taxon>
        <taxon>metagenomes</taxon>
        <taxon>organismal metagenomes</taxon>
    </lineage>
</organism>
<dbReference type="PANTHER" id="PTHR46323:SF2">
    <property type="entry name" value="BETA-GALACTOSIDASE"/>
    <property type="match status" value="1"/>
</dbReference>
<dbReference type="GO" id="GO:0005990">
    <property type="term" value="P:lactose catabolic process"/>
    <property type="evidence" value="ECO:0007669"/>
    <property type="project" value="TreeGrafter"/>
</dbReference>
<comment type="catalytic activity">
    <reaction evidence="1">
        <text>Hydrolysis of terminal non-reducing beta-D-galactose residues in beta-D-galactosides.</text>
        <dbReference type="EC" id="3.2.1.23"/>
    </reaction>
</comment>
<evidence type="ECO:0000256" key="4">
    <source>
        <dbReference type="ARBA" id="ARBA00023295"/>
    </source>
</evidence>
<keyword evidence="4 6" id="KW-0326">Glycosidase</keyword>
<dbReference type="InterPro" id="IPR050347">
    <property type="entry name" value="Bact_Beta-galactosidase"/>
</dbReference>
<evidence type="ECO:0000256" key="3">
    <source>
        <dbReference type="ARBA" id="ARBA00022801"/>
    </source>
</evidence>
<dbReference type="InterPro" id="IPR011013">
    <property type="entry name" value="Gal_mutarotase_sf_dom"/>
</dbReference>
<comment type="caution">
    <text evidence="6">The sequence shown here is derived from an EMBL/GenBank/DDBJ whole genome shotgun (WGS) entry which is preliminary data.</text>
</comment>
<dbReference type="Pfam" id="PF16353">
    <property type="entry name" value="LacZ_4"/>
    <property type="match status" value="1"/>
</dbReference>
<dbReference type="InterPro" id="IPR032312">
    <property type="entry name" value="LacZ_4"/>
</dbReference>
<dbReference type="InterPro" id="IPR014718">
    <property type="entry name" value="GH-type_carb-bd"/>
</dbReference>
<dbReference type="AlphaFoldDB" id="A0A5J4PRL5"/>
<sequence>SDGNFCINRVVYPNREVKPQTQELGKVYQNIKFLNLDKEQKTVDIYNGFFFTNLTKYDFYYTIHEAGKEIVNESFKISAEPGKTETVYLSNIPRGASDTKNITVEFYAKNRFNEPFLPAGSIIAREQMEIHPFNKTDITLQYPAIKKGEQKQVILSGHDLKVVFDKRSGMLVSYIYKGAEYIHNEQGMRPFFWRAPTDNDYGASLPQKLSVWKDASYQDIKAAEFSVREKKTYTEVKCSYYYQQTDTRWYITYQISSGGIIKVNNKFEMKKQKDTPMIPRIGLRMQLSDSLTQLSYYGRGPGENYWDRKTSQFLGEYKLPIERLYEPYVRPQENNHRTDVSWFAITNQALDSSSGRFPVWQL</sequence>
<proteinExistence type="predicted"/>
<gene>
    <name evidence="6" type="ORF">EZS27_037823</name>
</gene>
<reference evidence="6" key="1">
    <citation type="submission" date="2019-03" db="EMBL/GenBank/DDBJ databases">
        <title>Single cell metagenomics reveals metabolic interactions within the superorganism composed of flagellate Streblomastix strix and complex community of Bacteroidetes bacteria on its surface.</title>
        <authorList>
            <person name="Treitli S.C."/>
            <person name="Kolisko M."/>
            <person name="Husnik F."/>
            <person name="Keeling P."/>
            <person name="Hampl V."/>
        </authorList>
    </citation>
    <scope>NUCLEOTIDE SEQUENCE</scope>
    <source>
        <strain evidence="6">STM</strain>
    </source>
</reference>
<dbReference type="Gene3D" id="2.60.40.10">
    <property type="entry name" value="Immunoglobulins"/>
    <property type="match status" value="1"/>
</dbReference>
<dbReference type="SUPFAM" id="SSF49303">
    <property type="entry name" value="beta-Galactosidase/glucuronidase domain"/>
    <property type="match status" value="1"/>
</dbReference>
<name>A0A5J4PRL5_9ZZZZ</name>
<evidence type="ECO:0000259" key="5">
    <source>
        <dbReference type="SMART" id="SM01038"/>
    </source>
</evidence>
<dbReference type="InterPro" id="IPR004199">
    <property type="entry name" value="B-gal_small/dom_5"/>
</dbReference>
<evidence type="ECO:0000313" key="6">
    <source>
        <dbReference type="EMBL" id="KAA6310963.1"/>
    </source>
</evidence>
<keyword evidence="3 6" id="KW-0378">Hydrolase</keyword>
<protein>
    <recommendedName>
        <fullName evidence="2">beta-galactosidase</fullName>
        <ecNumber evidence="2">3.2.1.23</ecNumber>
    </recommendedName>
</protein>
<dbReference type="GO" id="GO:0004565">
    <property type="term" value="F:beta-galactosidase activity"/>
    <property type="evidence" value="ECO:0007669"/>
    <property type="project" value="UniProtKB-EC"/>
</dbReference>
<dbReference type="GO" id="GO:0030246">
    <property type="term" value="F:carbohydrate binding"/>
    <property type="evidence" value="ECO:0007669"/>
    <property type="project" value="InterPro"/>
</dbReference>
<dbReference type="PANTHER" id="PTHR46323">
    <property type="entry name" value="BETA-GALACTOSIDASE"/>
    <property type="match status" value="1"/>
</dbReference>
<dbReference type="SUPFAM" id="SSF74650">
    <property type="entry name" value="Galactose mutarotase-like"/>
    <property type="match status" value="1"/>
</dbReference>
<feature type="domain" description="Beta galactosidase small chain/" evidence="5">
    <location>
        <begin position="154"/>
        <end position="361"/>
    </location>
</feature>
<dbReference type="Gene3D" id="2.70.98.10">
    <property type="match status" value="1"/>
</dbReference>
<evidence type="ECO:0000256" key="2">
    <source>
        <dbReference type="ARBA" id="ARBA00012756"/>
    </source>
</evidence>
<feature type="non-terminal residue" evidence="6">
    <location>
        <position position="362"/>
    </location>
</feature>
<dbReference type="EMBL" id="SNRY01007167">
    <property type="protein sequence ID" value="KAA6310963.1"/>
    <property type="molecule type" value="Genomic_DNA"/>
</dbReference>
<dbReference type="InterPro" id="IPR036156">
    <property type="entry name" value="Beta-gal/glucu_dom_sf"/>
</dbReference>